<dbReference type="InterPro" id="IPR006059">
    <property type="entry name" value="SBP"/>
</dbReference>
<dbReference type="SUPFAM" id="SSF53850">
    <property type="entry name" value="Periplasmic binding protein-like II"/>
    <property type="match status" value="1"/>
</dbReference>
<sequence>MISVKTFIKQSHLWLVILMMAAAVLLTACERKTSAKEEKRPEISMMVPLHQTQPPADKIIEEIEMATKTDLSIEWVPFDIYTEKLIQSMRTGALKQVSFFSQTDYAAIKNDIRSSQFWEIGPYLNAYPNLKLLNESILNETAVDNKIYGLYAERPPSRQGVILRKDWLDNLNLKEPETVDELYQVLKQFTYNDPDKDGLQNTIGLSDRSDLTFGAFKTLSSYFGTPNNWTVSGSKAVPDFKTPEYMQTMDYMRKLVNENLVNSDFAVTSKQVQRFAFISGKAGVYIGSLADAPRLLDELRKLNPNAKLSAVNRISGPKGDGIWSIPSYSGVFLFSKSSIKTVDELKSILAFFDRSMDADVSNLLKYGIQGEHYVLEDGKVIRTPEMNRLRLHDTEVLPLYTLMIGSLHNTNLLSAKPESVDSLTTKVNKLIEDNEKILIRDPTQNLLSPTFDDLGDELQQIITNATYNYILGRMDAAGFRAEIEAWEKKGGSRIIQEYTDEYQKQVLTKPRP</sequence>
<evidence type="ECO:0000256" key="5">
    <source>
        <dbReference type="ARBA" id="ARBA00023288"/>
    </source>
</evidence>
<dbReference type="CDD" id="cd13580">
    <property type="entry name" value="PBP2_AlgQ_like_1"/>
    <property type="match status" value="1"/>
</dbReference>
<dbReference type="Pfam" id="PF01547">
    <property type="entry name" value="SBP_bac_1"/>
    <property type="match status" value="1"/>
</dbReference>
<dbReference type="RefSeq" id="WP_144854643.1">
    <property type="nucleotide sequence ID" value="NZ_VNJI01000075.1"/>
</dbReference>
<reference evidence="6 7" key="1">
    <citation type="submission" date="2019-07" db="EMBL/GenBank/DDBJ databases">
        <authorList>
            <person name="Kim J."/>
        </authorList>
    </citation>
    <scope>NUCLEOTIDE SEQUENCE [LARGE SCALE GENOMIC DNA]</scope>
    <source>
        <strain evidence="6 7">JC52</strain>
    </source>
</reference>
<keyword evidence="7" id="KW-1185">Reference proteome</keyword>
<accession>A0A559JKA4</accession>
<dbReference type="AlphaFoldDB" id="A0A559JKA4"/>
<evidence type="ECO:0000313" key="6">
    <source>
        <dbReference type="EMBL" id="TVY00318.1"/>
    </source>
</evidence>
<dbReference type="OrthoDB" id="9787283at2"/>
<keyword evidence="3" id="KW-0472">Membrane</keyword>
<proteinExistence type="predicted"/>
<name>A0A559JKA4_9BACL</name>
<evidence type="ECO:0000313" key="7">
    <source>
        <dbReference type="Proteomes" id="UP000317036"/>
    </source>
</evidence>
<dbReference type="Gene3D" id="3.40.190.10">
    <property type="entry name" value="Periplasmic binding protein-like II"/>
    <property type="match status" value="2"/>
</dbReference>
<dbReference type="InterPro" id="IPR050490">
    <property type="entry name" value="Bact_solute-bd_prot1"/>
</dbReference>
<organism evidence="6 7">
    <name type="scientific">Paenibacillus cremeus</name>
    <dbReference type="NCBI Taxonomy" id="2163881"/>
    <lineage>
        <taxon>Bacteria</taxon>
        <taxon>Bacillati</taxon>
        <taxon>Bacillota</taxon>
        <taxon>Bacilli</taxon>
        <taxon>Bacillales</taxon>
        <taxon>Paenibacillaceae</taxon>
        <taxon>Paenibacillus</taxon>
    </lineage>
</organism>
<dbReference type="PANTHER" id="PTHR43649:SF33">
    <property type="entry name" value="POLYGALACTURONAN_RHAMNOGALACTURONAN-BINDING PROTEIN YTCQ"/>
    <property type="match status" value="1"/>
</dbReference>
<comment type="caution">
    <text evidence="6">The sequence shown here is derived from an EMBL/GenBank/DDBJ whole genome shotgun (WGS) entry which is preliminary data.</text>
</comment>
<keyword evidence="1" id="KW-1003">Cell membrane</keyword>
<evidence type="ECO:0000256" key="2">
    <source>
        <dbReference type="ARBA" id="ARBA00022729"/>
    </source>
</evidence>
<keyword evidence="4" id="KW-0564">Palmitate</keyword>
<keyword evidence="2" id="KW-0732">Signal</keyword>
<dbReference type="Proteomes" id="UP000317036">
    <property type="component" value="Unassembled WGS sequence"/>
</dbReference>
<evidence type="ECO:0000256" key="3">
    <source>
        <dbReference type="ARBA" id="ARBA00023136"/>
    </source>
</evidence>
<dbReference type="PROSITE" id="PS51257">
    <property type="entry name" value="PROKAR_LIPOPROTEIN"/>
    <property type="match status" value="1"/>
</dbReference>
<keyword evidence="5" id="KW-0449">Lipoprotein</keyword>
<dbReference type="EMBL" id="VNJI01000075">
    <property type="protein sequence ID" value="TVY00318.1"/>
    <property type="molecule type" value="Genomic_DNA"/>
</dbReference>
<evidence type="ECO:0000256" key="1">
    <source>
        <dbReference type="ARBA" id="ARBA00022475"/>
    </source>
</evidence>
<protein>
    <submittedName>
        <fullName evidence="6">Extracellular solute-binding protein</fullName>
    </submittedName>
</protein>
<dbReference type="PANTHER" id="PTHR43649">
    <property type="entry name" value="ARABINOSE-BINDING PROTEIN-RELATED"/>
    <property type="match status" value="1"/>
</dbReference>
<evidence type="ECO:0000256" key="4">
    <source>
        <dbReference type="ARBA" id="ARBA00023139"/>
    </source>
</evidence>
<gene>
    <name evidence="6" type="ORF">FPZ49_33130</name>
</gene>